<dbReference type="Pfam" id="PF00092">
    <property type="entry name" value="VWA"/>
    <property type="match status" value="1"/>
</dbReference>
<organism evidence="2 3">
    <name type="scientific">Mytilus coruscus</name>
    <name type="common">Sea mussel</name>
    <dbReference type="NCBI Taxonomy" id="42192"/>
    <lineage>
        <taxon>Eukaryota</taxon>
        <taxon>Metazoa</taxon>
        <taxon>Spiralia</taxon>
        <taxon>Lophotrochozoa</taxon>
        <taxon>Mollusca</taxon>
        <taxon>Bivalvia</taxon>
        <taxon>Autobranchia</taxon>
        <taxon>Pteriomorphia</taxon>
        <taxon>Mytilida</taxon>
        <taxon>Mytiloidea</taxon>
        <taxon>Mytilidae</taxon>
        <taxon>Mytilinae</taxon>
        <taxon>Mytilus</taxon>
    </lineage>
</organism>
<accession>A0A6J8D776</accession>
<reference evidence="2 3" key="1">
    <citation type="submission" date="2020-06" db="EMBL/GenBank/DDBJ databases">
        <authorList>
            <person name="Li R."/>
            <person name="Bekaert M."/>
        </authorList>
    </citation>
    <scope>NUCLEOTIDE SEQUENCE [LARGE SCALE GENOMIC DNA]</scope>
    <source>
        <strain evidence="3">wild</strain>
    </source>
</reference>
<dbReference type="EMBL" id="CACVKT020006772">
    <property type="protein sequence ID" value="CAC5403491.1"/>
    <property type="molecule type" value="Genomic_DNA"/>
</dbReference>
<evidence type="ECO:0000313" key="3">
    <source>
        <dbReference type="Proteomes" id="UP000507470"/>
    </source>
</evidence>
<dbReference type="Gene3D" id="3.40.50.410">
    <property type="entry name" value="von Willebrand factor, type A domain"/>
    <property type="match status" value="1"/>
</dbReference>
<keyword evidence="3" id="KW-1185">Reference proteome</keyword>
<dbReference type="OrthoDB" id="6159547at2759"/>
<feature type="domain" description="VWFA" evidence="1">
    <location>
        <begin position="1"/>
        <end position="127"/>
    </location>
</feature>
<proteinExistence type="predicted"/>
<name>A0A6J8D776_MYTCO</name>
<evidence type="ECO:0000313" key="2">
    <source>
        <dbReference type="EMBL" id="CAC5403491.1"/>
    </source>
</evidence>
<dbReference type="SUPFAM" id="SSF53300">
    <property type="entry name" value="vWA-like"/>
    <property type="match status" value="1"/>
</dbReference>
<dbReference type="AlphaFoldDB" id="A0A6J8D776"/>
<evidence type="ECO:0000259" key="1">
    <source>
        <dbReference type="PROSITE" id="PS50234"/>
    </source>
</evidence>
<sequence>MNPRGGISEINKGLNHAVNILYNRNRVVSSSQVKKYIILLSDGLSSTPSLISTVSRYGRETLAVAVGEDVSHNFLSVITGGSEKLFPYKNDRLWHYMMNALIDQRYNSARLSAKKFLVVFSNYQNEITTEESKLIETLKEKVEIFAVGLDQSNEQFKVMLDIATTSFYIADSLHHTIHSHIGNGVKFSTFDCDNDIHPNANCVQQFYGAWWYTDCHISNLVLSMSNTGSTWCEMFPKYCKAAFKHIDAIHSRCNKEISAPNRGDENDDKLLAKVITSNYAVVELEYAGSIRLRDILTRLQYFAHFNESETEIGPCCVNKMM</sequence>
<dbReference type="Proteomes" id="UP000507470">
    <property type="component" value="Unassembled WGS sequence"/>
</dbReference>
<dbReference type="SUPFAM" id="SSF56496">
    <property type="entry name" value="Fibrinogen C-terminal domain-like"/>
    <property type="match status" value="1"/>
</dbReference>
<dbReference type="PROSITE" id="PS50234">
    <property type="entry name" value="VWFA"/>
    <property type="match status" value="1"/>
</dbReference>
<dbReference type="InterPro" id="IPR002035">
    <property type="entry name" value="VWF_A"/>
</dbReference>
<protein>
    <recommendedName>
        <fullName evidence="1">VWFA domain-containing protein</fullName>
    </recommendedName>
</protein>
<dbReference type="InterPro" id="IPR036056">
    <property type="entry name" value="Fibrinogen-like_C"/>
</dbReference>
<dbReference type="InterPro" id="IPR036465">
    <property type="entry name" value="vWFA_dom_sf"/>
</dbReference>
<gene>
    <name evidence="2" type="ORF">MCOR_37378</name>
</gene>
<dbReference type="InterPro" id="IPR002181">
    <property type="entry name" value="Fibrinogen_a/b/g_C_dom"/>
</dbReference>
<dbReference type="Gene3D" id="4.10.530.10">
    <property type="entry name" value="Gamma-fibrinogen Carboxyl Terminal Fragment, domain 2"/>
    <property type="match status" value="1"/>
</dbReference>
<dbReference type="Pfam" id="PF00147">
    <property type="entry name" value="Fibrinogen_C"/>
    <property type="match status" value="1"/>
</dbReference>